<evidence type="ECO:0008006" key="2">
    <source>
        <dbReference type="Google" id="ProtNLM"/>
    </source>
</evidence>
<organism evidence="1">
    <name type="scientific">Prunus dulcis</name>
    <name type="common">Almond</name>
    <name type="synonym">Amygdalus dulcis</name>
    <dbReference type="NCBI Taxonomy" id="3755"/>
    <lineage>
        <taxon>Eukaryota</taxon>
        <taxon>Viridiplantae</taxon>
        <taxon>Streptophyta</taxon>
        <taxon>Embryophyta</taxon>
        <taxon>Tracheophyta</taxon>
        <taxon>Spermatophyta</taxon>
        <taxon>Magnoliopsida</taxon>
        <taxon>eudicotyledons</taxon>
        <taxon>Gunneridae</taxon>
        <taxon>Pentapetalae</taxon>
        <taxon>rosids</taxon>
        <taxon>fabids</taxon>
        <taxon>Rosales</taxon>
        <taxon>Rosaceae</taxon>
        <taxon>Amygdaloideae</taxon>
        <taxon>Amygdaleae</taxon>
        <taxon>Prunus</taxon>
    </lineage>
</organism>
<dbReference type="InterPro" id="IPR043502">
    <property type="entry name" value="DNA/RNA_pol_sf"/>
</dbReference>
<dbReference type="PANTHER" id="PTHR11439:SF524">
    <property type="entry name" value="RNA-DIRECTED DNA POLYMERASE, PROTEIN KINASE RLK-PELLE-DLSV FAMILY"/>
    <property type="match status" value="1"/>
</dbReference>
<protein>
    <recommendedName>
        <fullName evidence="2">Mitochondrial protein</fullName>
    </recommendedName>
</protein>
<proteinExistence type="predicted"/>
<name>A0A5H2XJS0_PRUDU</name>
<accession>A0A5H2XJS0</accession>
<reference evidence="1" key="1">
    <citation type="journal article" date="2019" name="Science">
        <title>Mutation of a bHLH transcription factor allowed almond domestication.</title>
        <authorList>
            <person name="Sanchez-Perez R."/>
            <person name="Pavan S."/>
            <person name="Mazzeo R."/>
            <person name="Moldovan C."/>
            <person name="Aiese Cigliano R."/>
            <person name="Del Cueto J."/>
            <person name="Ricciardi F."/>
            <person name="Lotti C."/>
            <person name="Ricciardi L."/>
            <person name="Dicenta F."/>
            <person name="Lopez-Marques R.L."/>
            <person name="Lindberg Moller B."/>
        </authorList>
    </citation>
    <scope>NUCLEOTIDE SEQUENCE</scope>
</reference>
<dbReference type="AlphaFoldDB" id="A0A5H2XJS0"/>
<dbReference type="SUPFAM" id="SSF56672">
    <property type="entry name" value="DNA/RNA polymerases"/>
    <property type="match status" value="1"/>
</dbReference>
<evidence type="ECO:0000313" key="1">
    <source>
        <dbReference type="EMBL" id="BBN68423.1"/>
    </source>
</evidence>
<dbReference type="CDD" id="cd09272">
    <property type="entry name" value="RNase_HI_RT_Ty1"/>
    <property type="match status" value="1"/>
</dbReference>
<sequence length="323" mass="36042">MTGSSPSFYNSFISQLGLQFSMKNLGSLHYFLGIQFHRTPTSLFLSQSKYTLDLLTRASIVDCKPCLSPASPTKLDTESGMLLPDPALYRSLVGALQYITWTRPDITFSLQQVCQHMHTPRTPHLIAVKRILRYLKGTLDHGLTFTKGSSHITAYSDVDWAGCPIDRRSTTGFCIFFGNNLVSWSAKKKNSVSRSSTESEYRSLANTAEISWICSLIKDLHFFLPQAPLILCDNMSALALAANPIFHARTKHVEVDYHFIREMVVNGLIQISHISSPQQLADTFTKPLPKHSSRHLCSKLIVAPSNISLGGLITIHSRISQMI</sequence>
<gene>
    <name evidence="1" type="ORF">Prudu_420S000300</name>
</gene>
<dbReference type="EMBL" id="AP020757">
    <property type="protein sequence ID" value="BBN68423.1"/>
    <property type="molecule type" value="Genomic_DNA"/>
</dbReference>
<dbReference type="PANTHER" id="PTHR11439">
    <property type="entry name" value="GAG-POL-RELATED RETROTRANSPOSON"/>
    <property type="match status" value="1"/>
</dbReference>